<gene>
    <name evidence="1" type="ORF">SAMN05216252_13526</name>
</gene>
<proteinExistence type="predicted"/>
<dbReference type="RefSeq" id="WP_089228661.1">
    <property type="nucleotide sequence ID" value="NZ_FZOF01000035.1"/>
</dbReference>
<evidence type="ECO:0000313" key="1">
    <source>
        <dbReference type="EMBL" id="SNT53380.1"/>
    </source>
</evidence>
<organism evidence="1 2">
    <name type="scientific">Actinacidiphila glaucinigra</name>
    <dbReference type="NCBI Taxonomy" id="235986"/>
    <lineage>
        <taxon>Bacteria</taxon>
        <taxon>Bacillati</taxon>
        <taxon>Actinomycetota</taxon>
        <taxon>Actinomycetes</taxon>
        <taxon>Kitasatosporales</taxon>
        <taxon>Streptomycetaceae</taxon>
        <taxon>Actinacidiphila</taxon>
    </lineage>
</organism>
<accession>A0A239NF45</accession>
<keyword evidence="2" id="KW-1185">Reference proteome</keyword>
<evidence type="ECO:0000313" key="2">
    <source>
        <dbReference type="Proteomes" id="UP000198280"/>
    </source>
</evidence>
<sequence>MTEEHEPGSDLYALWHARHLAVEDDDRIIHLDADGTVHLDEEEWRIIGIYPDQAAAEEQREISRKLPGFRDEPDCFEIVPVTVDEDLWNEGFVTVYPEGRRRD</sequence>
<dbReference type="EMBL" id="FZOF01000035">
    <property type="protein sequence ID" value="SNT53380.1"/>
    <property type="molecule type" value="Genomic_DNA"/>
</dbReference>
<dbReference type="Proteomes" id="UP000198280">
    <property type="component" value="Unassembled WGS sequence"/>
</dbReference>
<dbReference type="OrthoDB" id="1453790at2"/>
<reference evidence="1 2" key="1">
    <citation type="submission" date="2017-06" db="EMBL/GenBank/DDBJ databases">
        <authorList>
            <person name="Kim H.J."/>
            <person name="Triplett B.A."/>
        </authorList>
    </citation>
    <scope>NUCLEOTIDE SEQUENCE [LARGE SCALE GENOMIC DNA]</scope>
    <source>
        <strain evidence="1 2">CGMCC 4.1858</strain>
    </source>
</reference>
<name>A0A239NF45_9ACTN</name>
<dbReference type="AlphaFoldDB" id="A0A239NF45"/>
<protein>
    <submittedName>
        <fullName evidence="1">Uncharacterized protein</fullName>
    </submittedName>
</protein>